<dbReference type="Pfam" id="PF01943">
    <property type="entry name" value="Polysacc_synt"/>
    <property type="match status" value="1"/>
</dbReference>
<keyword evidence="2 5" id="KW-0812">Transmembrane</keyword>
<dbReference type="CDD" id="cd13128">
    <property type="entry name" value="MATE_Wzx_like"/>
    <property type="match status" value="1"/>
</dbReference>
<feature type="transmembrane region" description="Helical" evidence="5">
    <location>
        <begin position="34"/>
        <end position="52"/>
    </location>
</feature>
<comment type="subcellular location">
    <subcellularLocation>
        <location evidence="1">Membrane</location>
        <topology evidence="1">Multi-pass membrane protein</topology>
    </subcellularLocation>
</comment>
<feature type="transmembrane region" description="Helical" evidence="5">
    <location>
        <begin position="309"/>
        <end position="334"/>
    </location>
</feature>
<keyword evidence="7" id="KW-1185">Reference proteome</keyword>
<keyword evidence="3 5" id="KW-1133">Transmembrane helix</keyword>
<gene>
    <name evidence="6" type="ORF">AAE02nite_22910</name>
</gene>
<dbReference type="GO" id="GO:0016020">
    <property type="term" value="C:membrane"/>
    <property type="evidence" value="ECO:0007669"/>
    <property type="project" value="UniProtKB-SubCell"/>
</dbReference>
<dbReference type="OrthoDB" id="9770347at2"/>
<dbReference type="EMBL" id="BJYS01000016">
    <property type="protein sequence ID" value="GEO04627.1"/>
    <property type="molecule type" value="Genomic_DNA"/>
</dbReference>
<dbReference type="AlphaFoldDB" id="A0A512AYP8"/>
<dbReference type="Proteomes" id="UP000321532">
    <property type="component" value="Unassembled WGS sequence"/>
</dbReference>
<accession>A0A512AYP8</accession>
<proteinExistence type="predicted"/>
<evidence type="ECO:0000256" key="2">
    <source>
        <dbReference type="ARBA" id="ARBA00022692"/>
    </source>
</evidence>
<reference evidence="6 7" key="1">
    <citation type="submission" date="2019-07" db="EMBL/GenBank/DDBJ databases">
        <title>Whole genome shotgun sequence of Adhaeribacter aerolatus NBRC 106133.</title>
        <authorList>
            <person name="Hosoyama A."/>
            <person name="Uohara A."/>
            <person name="Ohji S."/>
            <person name="Ichikawa N."/>
        </authorList>
    </citation>
    <scope>NUCLEOTIDE SEQUENCE [LARGE SCALE GENOMIC DNA]</scope>
    <source>
        <strain evidence="6 7">NBRC 106133</strain>
    </source>
</reference>
<comment type="caution">
    <text evidence="6">The sequence shown here is derived from an EMBL/GenBank/DDBJ whole genome shotgun (WGS) entry which is preliminary data.</text>
</comment>
<feature type="transmembrane region" description="Helical" evidence="5">
    <location>
        <begin position="94"/>
        <end position="120"/>
    </location>
</feature>
<feature type="transmembrane region" description="Helical" evidence="5">
    <location>
        <begin position="398"/>
        <end position="418"/>
    </location>
</feature>
<evidence type="ECO:0000256" key="4">
    <source>
        <dbReference type="ARBA" id="ARBA00023136"/>
    </source>
</evidence>
<evidence type="ECO:0000256" key="5">
    <source>
        <dbReference type="SAM" id="Phobius"/>
    </source>
</evidence>
<protein>
    <submittedName>
        <fullName evidence="6">O-unit flippase</fullName>
    </submittedName>
</protein>
<name>A0A512AYP8_9BACT</name>
<sequence>MVSKLYYNLKGKLEGKENLKKVLSNISWLFLDKVLRVGLNFVLTVLIARYLGAQDFGLWNYVIAFVALFSIFSSLGLDSIVVKNLVKEQAKEEVLGAAFILKLVGGGLAFVLSLLTILILRPGEPLTLILVLITAGGLLFQSFDVIDFYFQSTLQSKFVVYSRVAAFIISAIFKIAILILKGPLVLFVLANSLELLFTATFFILVYKQSNGLVTRWKIKFPVVKKLFLDSYPLALAVMVVLIYMRTDQIMLGSIISDKAVGIFSAAVRLSEAWYFIPSVITNSILPSLIKLKEVNQENYLRKLEQSFKIMAFLGIITAVIISFSASYIITFLYGAEYAEAAPILAVHTWTSVFVFLGFASGNWFVVEGLQKYVFYRTLAGALINVGLNFYLIPAYGGLGAAFATLISQFVASYFFSLLSRKTYPVFIMQTKALVQVLILRDVFIYFRKR</sequence>
<feature type="transmembrane region" description="Helical" evidence="5">
    <location>
        <begin position="158"/>
        <end position="180"/>
    </location>
</feature>
<dbReference type="InterPro" id="IPR052556">
    <property type="entry name" value="PolySynth_Transporter"/>
</dbReference>
<evidence type="ECO:0000256" key="1">
    <source>
        <dbReference type="ARBA" id="ARBA00004141"/>
    </source>
</evidence>
<dbReference type="InterPro" id="IPR002797">
    <property type="entry name" value="Polysacc_synth"/>
</dbReference>
<feature type="transmembrane region" description="Helical" evidence="5">
    <location>
        <begin position="346"/>
        <end position="366"/>
    </location>
</feature>
<feature type="transmembrane region" description="Helical" evidence="5">
    <location>
        <begin position="126"/>
        <end position="146"/>
    </location>
</feature>
<feature type="transmembrane region" description="Helical" evidence="5">
    <location>
        <begin position="373"/>
        <end position="392"/>
    </location>
</feature>
<dbReference type="PANTHER" id="PTHR43424">
    <property type="entry name" value="LOCUS PUTATIVE PROTEIN 1-RELATED"/>
    <property type="match status" value="1"/>
</dbReference>
<feature type="transmembrane region" description="Helical" evidence="5">
    <location>
        <begin position="58"/>
        <end position="82"/>
    </location>
</feature>
<evidence type="ECO:0000313" key="6">
    <source>
        <dbReference type="EMBL" id="GEO04627.1"/>
    </source>
</evidence>
<evidence type="ECO:0000256" key="3">
    <source>
        <dbReference type="ARBA" id="ARBA00022989"/>
    </source>
</evidence>
<organism evidence="6 7">
    <name type="scientific">Adhaeribacter aerolatus</name>
    <dbReference type="NCBI Taxonomy" id="670289"/>
    <lineage>
        <taxon>Bacteria</taxon>
        <taxon>Pseudomonadati</taxon>
        <taxon>Bacteroidota</taxon>
        <taxon>Cytophagia</taxon>
        <taxon>Cytophagales</taxon>
        <taxon>Hymenobacteraceae</taxon>
        <taxon>Adhaeribacter</taxon>
    </lineage>
</organism>
<feature type="transmembrane region" description="Helical" evidence="5">
    <location>
        <begin position="186"/>
        <end position="206"/>
    </location>
</feature>
<dbReference type="RefSeq" id="WP_146897892.1">
    <property type="nucleotide sequence ID" value="NZ_BJYS01000016.1"/>
</dbReference>
<dbReference type="PANTHER" id="PTHR43424:SF1">
    <property type="entry name" value="LOCUS PUTATIVE PROTEIN 1-RELATED"/>
    <property type="match status" value="1"/>
</dbReference>
<keyword evidence="4 5" id="KW-0472">Membrane</keyword>
<feature type="transmembrane region" description="Helical" evidence="5">
    <location>
        <begin position="226"/>
        <end position="244"/>
    </location>
</feature>
<evidence type="ECO:0000313" key="7">
    <source>
        <dbReference type="Proteomes" id="UP000321532"/>
    </source>
</evidence>